<evidence type="ECO:0000313" key="5">
    <source>
        <dbReference type="Proteomes" id="UP000519439"/>
    </source>
</evidence>
<protein>
    <submittedName>
        <fullName evidence="4">Purine nucleosidase/pyrimidine-specific ribonucleoside hydrolase</fullName>
        <ecNumber evidence="4">3.2.-.-</ecNumber>
        <ecNumber evidence="4">3.2.2.1</ecNumber>
    </submittedName>
</protein>
<dbReference type="Proteomes" id="UP000519439">
    <property type="component" value="Unassembled WGS sequence"/>
</dbReference>
<dbReference type="GO" id="GO:0005829">
    <property type="term" value="C:cytosol"/>
    <property type="evidence" value="ECO:0007669"/>
    <property type="project" value="TreeGrafter"/>
</dbReference>
<dbReference type="RefSeq" id="WP_027316019.1">
    <property type="nucleotide sequence ID" value="NZ_JACIDC010000012.1"/>
</dbReference>
<dbReference type="EC" id="3.2.-.-" evidence="4"/>
<feature type="domain" description="Inosine/uridine-preferring nucleoside hydrolase" evidence="3">
    <location>
        <begin position="10"/>
        <end position="297"/>
    </location>
</feature>
<dbReference type="Pfam" id="PF01156">
    <property type="entry name" value="IU_nuc_hydro"/>
    <property type="match status" value="1"/>
</dbReference>
<accession>A0A7W6N9A7</accession>
<sequence>MPHPGPRLTVIDTDPGIDDAIGILLALASRDFEIAGITTVAGNIGIETTTRNAGRLLAFAGREDIPVLQGASAPLSRPGPEPLNLHGRDGIGGVALPHPTQKPGSQDAVEWMEELLLAQPAGAVDVFALGPLTNIARLILEKPDAAKRIGRIIAMGGAVHEHGNVGPRSEFNLWADPEAASAVVASGLPLVLIPLDVTRRVRATREFIAALGASGKPLAAMVGSLIDSYFESAANRESRPLHDPCVMLYALAPELFRIETLRLSVDTGSVEGAGALTIDELGSPVDVALGVDGAAVLDLLARRLTQER</sequence>
<dbReference type="InterPro" id="IPR001910">
    <property type="entry name" value="Inosine/uridine_hydrolase_dom"/>
</dbReference>
<dbReference type="EMBL" id="JACIDC010000012">
    <property type="protein sequence ID" value="MBB4041521.1"/>
    <property type="molecule type" value="Genomic_DNA"/>
</dbReference>
<dbReference type="PANTHER" id="PTHR12304">
    <property type="entry name" value="INOSINE-URIDINE PREFERRING NUCLEOSIDE HYDROLASE"/>
    <property type="match status" value="1"/>
</dbReference>
<organism evidence="4 5">
    <name type="scientific">Microvirga flocculans</name>
    <dbReference type="NCBI Taxonomy" id="217168"/>
    <lineage>
        <taxon>Bacteria</taxon>
        <taxon>Pseudomonadati</taxon>
        <taxon>Pseudomonadota</taxon>
        <taxon>Alphaproteobacteria</taxon>
        <taxon>Hyphomicrobiales</taxon>
        <taxon>Methylobacteriaceae</taxon>
        <taxon>Microvirga</taxon>
    </lineage>
</organism>
<evidence type="ECO:0000256" key="1">
    <source>
        <dbReference type="ARBA" id="ARBA00022801"/>
    </source>
</evidence>
<dbReference type="GO" id="GO:0008477">
    <property type="term" value="F:purine nucleosidase activity"/>
    <property type="evidence" value="ECO:0007669"/>
    <property type="project" value="UniProtKB-EC"/>
</dbReference>
<dbReference type="InterPro" id="IPR036452">
    <property type="entry name" value="Ribo_hydro-like"/>
</dbReference>
<proteinExistence type="predicted"/>
<dbReference type="Gene3D" id="3.90.245.10">
    <property type="entry name" value="Ribonucleoside hydrolase-like"/>
    <property type="match status" value="1"/>
</dbReference>
<dbReference type="GO" id="GO:0006152">
    <property type="term" value="P:purine nucleoside catabolic process"/>
    <property type="evidence" value="ECO:0007669"/>
    <property type="project" value="TreeGrafter"/>
</dbReference>
<dbReference type="PANTHER" id="PTHR12304:SF4">
    <property type="entry name" value="URIDINE NUCLEOSIDASE"/>
    <property type="match status" value="1"/>
</dbReference>
<dbReference type="AlphaFoldDB" id="A0A7W6N9A7"/>
<keyword evidence="2 4" id="KW-0326">Glycosidase</keyword>
<reference evidence="4 5" key="1">
    <citation type="submission" date="2020-08" db="EMBL/GenBank/DDBJ databases">
        <title>Genomic Encyclopedia of Type Strains, Phase IV (KMG-IV): sequencing the most valuable type-strain genomes for metagenomic binning, comparative biology and taxonomic classification.</title>
        <authorList>
            <person name="Goeker M."/>
        </authorList>
    </citation>
    <scope>NUCLEOTIDE SEQUENCE [LARGE SCALE GENOMIC DNA]</scope>
    <source>
        <strain evidence="4 5">DSM 15743</strain>
    </source>
</reference>
<gene>
    <name evidence="4" type="ORF">GGR34_003198</name>
</gene>
<dbReference type="EC" id="3.2.2.1" evidence="4"/>
<evidence type="ECO:0000313" key="4">
    <source>
        <dbReference type="EMBL" id="MBB4041521.1"/>
    </source>
</evidence>
<evidence type="ECO:0000256" key="2">
    <source>
        <dbReference type="ARBA" id="ARBA00023295"/>
    </source>
</evidence>
<comment type="caution">
    <text evidence="4">The sequence shown here is derived from an EMBL/GenBank/DDBJ whole genome shotgun (WGS) entry which is preliminary data.</text>
</comment>
<dbReference type="SUPFAM" id="SSF53590">
    <property type="entry name" value="Nucleoside hydrolase"/>
    <property type="match status" value="1"/>
</dbReference>
<dbReference type="InterPro" id="IPR023186">
    <property type="entry name" value="IUNH"/>
</dbReference>
<keyword evidence="1 4" id="KW-0378">Hydrolase</keyword>
<keyword evidence="5" id="KW-1185">Reference proteome</keyword>
<name>A0A7W6N9A7_9HYPH</name>
<evidence type="ECO:0000259" key="3">
    <source>
        <dbReference type="Pfam" id="PF01156"/>
    </source>
</evidence>